<reference evidence="1 2" key="1">
    <citation type="submission" date="2024-10" db="EMBL/GenBank/DDBJ databases">
        <title>The Natural Products Discovery Center: Release of the First 8490 Sequenced Strains for Exploring Actinobacteria Biosynthetic Diversity.</title>
        <authorList>
            <person name="Kalkreuter E."/>
            <person name="Kautsar S.A."/>
            <person name="Yang D."/>
            <person name="Bader C.D."/>
            <person name="Teijaro C.N."/>
            <person name="Fluegel L."/>
            <person name="Davis C.M."/>
            <person name="Simpson J.R."/>
            <person name="Lauterbach L."/>
            <person name="Steele A.D."/>
            <person name="Gui C."/>
            <person name="Meng S."/>
            <person name="Li G."/>
            <person name="Viehrig K."/>
            <person name="Ye F."/>
            <person name="Su P."/>
            <person name="Kiefer A.F."/>
            <person name="Nichols A."/>
            <person name="Cepeda A.J."/>
            <person name="Yan W."/>
            <person name="Fan B."/>
            <person name="Jiang Y."/>
            <person name="Adhikari A."/>
            <person name="Zheng C.-J."/>
            <person name="Schuster L."/>
            <person name="Cowan T.M."/>
            <person name="Smanski M.J."/>
            <person name="Chevrette M.G."/>
            <person name="De Carvalho L.P.S."/>
            <person name="Shen B."/>
        </authorList>
    </citation>
    <scope>NUCLEOTIDE SEQUENCE [LARGE SCALE GENOMIC DNA]</scope>
    <source>
        <strain evidence="1 2">NPDC017990</strain>
    </source>
</reference>
<dbReference type="EMBL" id="JBIRGQ010000012">
    <property type="protein sequence ID" value="MFH8551480.1"/>
    <property type="molecule type" value="Genomic_DNA"/>
</dbReference>
<keyword evidence="2" id="KW-1185">Reference proteome</keyword>
<dbReference type="SUPFAM" id="SSF56112">
    <property type="entry name" value="Protein kinase-like (PK-like)"/>
    <property type="match status" value="1"/>
</dbReference>
<keyword evidence="1" id="KW-0808">Transferase</keyword>
<name>A0ABW7R4H5_9ACTN</name>
<protein>
    <submittedName>
        <fullName evidence="1">Protein kinase</fullName>
    </submittedName>
</protein>
<accession>A0ABW7R4H5</accession>
<gene>
    <name evidence="1" type="ORF">ACH4F9_41515</name>
</gene>
<dbReference type="RefSeq" id="WP_397718429.1">
    <property type="nucleotide sequence ID" value="NZ_JBIRGN010000012.1"/>
</dbReference>
<proteinExistence type="predicted"/>
<dbReference type="Proteomes" id="UP001610818">
    <property type="component" value="Unassembled WGS sequence"/>
</dbReference>
<evidence type="ECO:0000313" key="1">
    <source>
        <dbReference type="EMBL" id="MFH8551480.1"/>
    </source>
</evidence>
<evidence type="ECO:0000313" key="2">
    <source>
        <dbReference type="Proteomes" id="UP001610818"/>
    </source>
</evidence>
<dbReference type="Gene3D" id="3.90.1200.10">
    <property type="match status" value="1"/>
</dbReference>
<sequence length="264" mass="29110">MNRRLPTADFLDLIHPYTGDVFDAQPTARGFSSDVLMLVDGGLGRFFVKGIENRAGGRRDSLIRERTVNPSVHPLSPCLRWHTQNDQWIALGFERVHGQPSNFAPDSADLPVIVQLVNRIGQIALPAAAEHWPETRWDRFASDLGQAALFKGDSLIHGDINPGNLLVGDTGSWVVDWAWPTRGSALIDPSLLVLQLIAAGHSPQSAESWVSGCAAWSNSDPAAIDAFAWANLRMYQKRAERHPDQTWLAAMETAARAWAGYRQV</sequence>
<dbReference type="GO" id="GO:0016301">
    <property type="term" value="F:kinase activity"/>
    <property type="evidence" value="ECO:0007669"/>
    <property type="project" value="UniProtKB-KW"/>
</dbReference>
<organism evidence="1 2">
    <name type="scientific">Streptomyces longisporoflavus</name>
    <dbReference type="NCBI Taxonomy" id="28044"/>
    <lineage>
        <taxon>Bacteria</taxon>
        <taxon>Bacillati</taxon>
        <taxon>Actinomycetota</taxon>
        <taxon>Actinomycetes</taxon>
        <taxon>Kitasatosporales</taxon>
        <taxon>Streptomycetaceae</taxon>
        <taxon>Streptomyces</taxon>
    </lineage>
</organism>
<keyword evidence="1" id="KW-0418">Kinase</keyword>
<dbReference type="InterPro" id="IPR011009">
    <property type="entry name" value="Kinase-like_dom_sf"/>
</dbReference>
<comment type="caution">
    <text evidence="1">The sequence shown here is derived from an EMBL/GenBank/DDBJ whole genome shotgun (WGS) entry which is preliminary data.</text>
</comment>